<evidence type="ECO:0000313" key="4">
    <source>
        <dbReference type="Proteomes" id="UP000319818"/>
    </source>
</evidence>
<gene>
    <name evidence="3" type="ORF">FB388_2344</name>
</gene>
<organism evidence="3 4">
    <name type="scientific">Pseudonocardia cypriaca</name>
    <dbReference type="NCBI Taxonomy" id="882449"/>
    <lineage>
        <taxon>Bacteria</taxon>
        <taxon>Bacillati</taxon>
        <taxon>Actinomycetota</taxon>
        <taxon>Actinomycetes</taxon>
        <taxon>Pseudonocardiales</taxon>
        <taxon>Pseudonocardiaceae</taxon>
        <taxon>Pseudonocardia</taxon>
    </lineage>
</organism>
<dbReference type="PROSITE" id="PS50263">
    <property type="entry name" value="CN_HYDROLASE"/>
    <property type="match status" value="1"/>
</dbReference>
<accession>A0A543GFW8</accession>
<dbReference type="RefSeq" id="WP_142100185.1">
    <property type="nucleotide sequence ID" value="NZ_VFPH01000001.1"/>
</dbReference>
<keyword evidence="4" id="KW-1185">Reference proteome</keyword>
<evidence type="ECO:0000256" key="1">
    <source>
        <dbReference type="ARBA" id="ARBA00022801"/>
    </source>
</evidence>
<keyword evidence="1 3" id="KW-0378">Hydrolase</keyword>
<comment type="caution">
    <text evidence="3">The sequence shown here is derived from an EMBL/GenBank/DDBJ whole genome shotgun (WGS) entry which is preliminary data.</text>
</comment>
<sequence>MTTTLAAVAAPFGRDLDACFARIDELLTDARARGVQLLALPEAALGGYLADLVPPAGSPPRISTAQLPAGRTGEPPEYVQYEGRPAGTPSENLDPPISATDSRRGALGDHGVKRVLPRDALPPALDVDGPEIARLARMAGDVVVTAGFCESDGTSRYNTVVAVTGDGVLGVHRKVHQPLGESNSYAAGDRFCAFDSPVGRLGMLICYDKAFPEAARTLALDGAEIIVCVSAWPAARTAASPDLAEDRWTHRFDLFDRARALENQVVWVASNQSGTFGSLRFVCSAKVVGPGGDVLATTGVAPGMAVADVDVPAVLAGARRSMAHLRDRRPETYGVPTGV</sequence>
<dbReference type="OrthoDB" id="9760188at2"/>
<dbReference type="InterPro" id="IPR050345">
    <property type="entry name" value="Aliph_Amidase/BUP"/>
</dbReference>
<dbReference type="CDD" id="cd07197">
    <property type="entry name" value="nitrilase"/>
    <property type="match status" value="1"/>
</dbReference>
<evidence type="ECO:0000313" key="3">
    <source>
        <dbReference type="EMBL" id="TQM44955.1"/>
    </source>
</evidence>
<dbReference type="SUPFAM" id="SSF56317">
    <property type="entry name" value="Carbon-nitrogen hydrolase"/>
    <property type="match status" value="1"/>
</dbReference>
<dbReference type="Pfam" id="PF00795">
    <property type="entry name" value="CN_hydrolase"/>
    <property type="match status" value="1"/>
</dbReference>
<dbReference type="Gene3D" id="3.60.110.10">
    <property type="entry name" value="Carbon-nitrogen hydrolase"/>
    <property type="match status" value="1"/>
</dbReference>
<dbReference type="Proteomes" id="UP000319818">
    <property type="component" value="Unassembled WGS sequence"/>
</dbReference>
<reference evidence="3 4" key="1">
    <citation type="submission" date="2019-06" db="EMBL/GenBank/DDBJ databases">
        <title>Sequencing the genomes of 1000 actinobacteria strains.</title>
        <authorList>
            <person name="Klenk H.-P."/>
        </authorList>
    </citation>
    <scope>NUCLEOTIDE SEQUENCE [LARGE SCALE GENOMIC DNA]</scope>
    <source>
        <strain evidence="3 4">DSM 45511</strain>
    </source>
</reference>
<proteinExistence type="predicted"/>
<dbReference type="InterPro" id="IPR036526">
    <property type="entry name" value="C-N_Hydrolase_sf"/>
</dbReference>
<dbReference type="InterPro" id="IPR003010">
    <property type="entry name" value="C-N_Hydrolase"/>
</dbReference>
<name>A0A543GFW8_9PSEU</name>
<feature type="domain" description="CN hydrolase" evidence="2">
    <location>
        <begin position="1"/>
        <end position="311"/>
    </location>
</feature>
<evidence type="ECO:0000259" key="2">
    <source>
        <dbReference type="PROSITE" id="PS50263"/>
    </source>
</evidence>
<dbReference type="EMBL" id="VFPH01000001">
    <property type="protein sequence ID" value="TQM44955.1"/>
    <property type="molecule type" value="Genomic_DNA"/>
</dbReference>
<dbReference type="GO" id="GO:0016811">
    <property type="term" value="F:hydrolase activity, acting on carbon-nitrogen (but not peptide) bonds, in linear amides"/>
    <property type="evidence" value="ECO:0007669"/>
    <property type="project" value="TreeGrafter"/>
</dbReference>
<protein>
    <submittedName>
        <fullName evidence="3">Putative amidohydrolase</fullName>
    </submittedName>
</protein>
<dbReference type="PANTHER" id="PTHR43674:SF16">
    <property type="entry name" value="CARBON-NITROGEN FAMILY, PUTATIVE (AFU_ORTHOLOGUE AFUA_5G02350)-RELATED"/>
    <property type="match status" value="1"/>
</dbReference>
<dbReference type="AlphaFoldDB" id="A0A543GFW8"/>
<dbReference type="PANTHER" id="PTHR43674">
    <property type="entry name" value="NITRILASE C965.09-RELATED"/>
    <property type="match status" value="1"/>
</dbReference>